<keyword evidence="10" id="KW-1185">Reference proteome</keyword>
<dbReference type="FunFam" id="3.40.50.1950:FF:000001">
    <property type="entry name" value="Flavin prenyltransferase UbiX"/>
    <property type="match status" value="1"/>
</dbReference>
<sequence length="187" mass="20458">MPKKSSIIIAITGASGAAFGIKALELLRNHGVTTHLIISKAAALTISIETKITIKDIVKLSTFHYKNSDIAATISSGSFKTCGMIIAPCSAKTLAFIAQGYEDNLIVRTASVILKERRRLVLMFRESPYHLTHLENMIKITNLGGIIAPPIPAFYNKPSTIENIIEHSVGRALDLFDLDIPISRWKS</sequence>
<dbReference type="PATRIC" id="fig|1359168.3.peg.1138"/>
<reference evidence="9 10" key="1">
    <citation type="submission" date="2015-02" db="EMBL/GenBank/DDBJ databases">
        <title>Genome Sequencing of Rickettsiales.</title>
        <authorList>
            <person name="Daugherty S.C."/>
            <person name="Su Q."/>
            <person name="Abolude K."/>
            <person name="Beier-Sexton M."/>
            <person name="Carlyon J.A."/>
            <person name="Carter R."/>
            <person name="Day N.P."/>
            <person name="Dumler S.J."/>
            <person name="Dyachenko V."/>
            <person name="Godinez A."/>
            <person name="Kurtti T.J."/>
            <person name="Lichay M."/>
            <person name="Mullins K.E."/>
            <person name="Ott S."/>
            <person name="Pappas-Brown V."/>
            <person name="Paris D.H."/>
            <person name="Patel P."/>
            <person name="Richards A.L."/>
            <person name="Sadzewicz L."/>
            <person name="Sears K."/>
            <person name="Seidman D."/>
            <person name="Sengamalay N."/>
            <person name="Stenos J."/>
            <person name="Tallon L.J."/>
            <person name="Vincent G."/>
            <person name="Fraser C.M."/>
            <person name="Munderloh U."/>
            <person name="Dunning-Hotopp J.C."/>
        </authorList>
    </citation>
    <scope>NUCLEOTIDE SEQUENCE [LARGE SCALE GENOMIC DNA]</scope>
    <source>
        <strain evidence="9 10">Fuller</strain>
    </source>
</reference>
<dbReference type="Gene3D" id="3.40.50.1950">
    <property type="entry name" value="Flavin prenyltransferase-like"/>
    <property type="match status" value="1"/>
</dbReference>
<dbReference type="GO" id="GO:0106141">
    <property type="term" value="F:flavin prenyltransferase activity"/>
    <property type="evidence" value="ECO:0007669"/>
    <property type="project" value="UniProtKB-EC"/>
</dbReference>
<proteinExistence type="inferred from homology"/>
<feature type="binding site" evidence="7">
    <location>
        <begin position="13"/>
        <end position="15"/>
    </location>
    <ligand>
        <name>FMN</name>
        <dbReference type="ChEBI" id="CHEBI:58210"/>
    </ligand>
</feature>
<evidence type="ECO:0000313" key="9">
    <source>
        <dbReference type="EMBL" id="KJV56640.1"/>
    </source>
</evidence>
<evidence type="ECO:0000259" key="8">
    <source>
        <dbReference type="Pfam" id="PF02441"/>
    </source>
</evidence>
<dbReference type="NCBIfam" id="TIGR00421">
    <property type="entry name" value="ubiX_pad"/>
    <property type="match status" value="1"/>
</dbReference>
<gene>
    <name evidence="7" type="primary">ubiX</name>
    <name evidence="9" type="ORF">OCHUTO_0383</name>
</gene>
<keyword evidence="4 7" id="KW-0808">Transferase</keyword>
<evidence type="ECO:0000256" key="6">
    <source>
        <dbReference type="ARBA" id="ARBA00060793"/>
    </source>
</evidence>
<dbReference type="PANTHER" id="PTHR43374:SF1">
    <property type="entry name" value="FLAVIN PRENYLTRANSFERASE PAD1, MITOCHONDRIAL"/>
    <property type="match status" value="1"/>
</dbReference>
<evidence type="ECO:0000256" key="4">
    <source>
        <dbReference type="ARBA" id="ARBA00022679"/>
    </source>
</evidence>
<dbReference type="InterPro" id="IPR036551">
    <property type="entry name" value="Flavin_trans-like"/>
</dbReference>
<feature type="binding site" evidence="7">
    <location>
        <position position="125"/>
    </location>
    <ligand>
        <name>FMN</name>
        <dbReference type="ChEBI" id="CHEBI:58210"/>
    </ligand>
</feature>
<dbReference type="HAMAP" id="MF_01984">
    <property type="entry name" value="ubiX_pad"/>
    <property type="match status" value="1"/>
</dbReference>
<keyword evidence="1 7" id="KW-0637">Prenyltransferase</keyword>
<evidence type="ECO:0000256" key="1">
    <source>
        <dbReference type="ARBA" id="ARBA00022602"/>
    </source>
</evidence>
<comment type="caution">
    <text evidence="7">Lacks conserved residue(s) required for the propagation of feature annotation.</text>
</comment>
<organism evidence="9 10">
    <name type="scientific">Orientia chuto str. Dubai</name>
    <dbReference type="NCBI Taxonomy" id="1359168"/>
    <lineage>
        <taxon>Bacteria</taxon>
        <taxon>Pseudomonadati</taxon>
        <taxon>Pseudomonadota</taxon>
        <taxon>Alphaproteobacteria</taxon>
        <taxon>Rickettsiales</taxon>
        <taxon>Rickettsiaceae</taxon>
        <taxon>Rickettsieae</taxon>
        <taxon>Orientia</taxon>
    </lineage>
</organism>
<evidence type="ECO:0000256" key="5">
    <source>
        <dbReference type="ARBA" id="ARBA00050612"/>
    </source>
</evidence>
<dbReference type="AlphaFoldDB" id="A0A0F3MLN9"/>
<feature type="binding site" evidence="7">
    <location>
        <position position="171"/>
    </location>
    <ligand>
        <name>dimethylallyl phosphate</name>
        <dbReference type="ChEBI" id="CHEBI:88052"/>
    </ligand>
</feature>
<feature type="binding site" evidence="7">
    <location>
        <position position="155"/>
    </location>
    <ligand>
        <name>dimethylallyl phosphate</name>
        <dbReference type="ChEBI" id="CHEBI:88052"/>
    </ligand>
</feature>
<evidence type="ECO:0000313" key="10">
    <source>
        <dbReference type="Proteomes" id="UP000033616"/>
    </source>
</evidence>
<keyword evidence="3 7" id="KW-0288">FMN</keyword>
<dbReference type="Pfam" id="PF02441">
    <property type="entry name" value="Flavoprotein"/>
    <property type="match status" value="1"/>
</dbReference>
<dbReference type="InterPro" id="IPR003382">
    <property type="entry name" value="Flavoprotein"/>
</dbReference>
<comment type="catalytic activity">
    <reaction evidence="5 7">
        <text>dimethylallyl phosphate + FMNH2 = prenylated FMNH2 + phosphate</text>
        <dbReference type="Rhea" id="RHEA:37743"/>
        <dbReference type="ChEBI" id="CHEBI:43474"/>
        <dbReference type="ChEBI" id="CHEBI:57618"/>
        <dbReference type="ChEBI" id="CHEBI:87467"/>
        <dbReference type="ChEBI" id="CHEBI:88052"/>
        <dbReference type="EC" id="2.5.1.129"/>
    </reaction>
</comment>
<dbReference type="EC" id="2.5.1.129" evidence="7"/>
<dbReference type="STRING" id="1359168.OCHUTO_0383"/>
<feature type="binding site" evidence="7">
    <location>
        <position position="39"/>
    </location>
    <ligand>
        <name>FMN</name>
        <dbReference type="ChEBI" id="CHEBI:58210"/>
    </ligand>
</feature>
<name>A0A0F3MLN9_9RICK</name>
<dbReference type="InterPro" id="IPR004507">
    <property type="entry name" value="UbiX-like"/>
</dbReference>
<feature type="domain" description="Flavoprotein" evidence="8">
    <location>
        <begin position="6"/>
        <end position="174"/>
    </location>
</feature>
<dbReference type="PANTHER" id="PTHR43374">
    <property type="entry name" value="FLAVIN PRENYLTRANSFERASE"/>
    <property type="match status" value="1"/>
</dbReference>
<keyword evidence="2 7" id="KW-0285">Flavoprotein</keyword>
<dbReference type="NCBIfam" id="NF004685">
    <property type="entry name" value="PRK06029.1"/>
    <property type="match status" value="1"/>
</dbReference>
<feature type="binding site" evidence="7">
    <location>
        <begin position="90"/>
        <end position="93"/>
    </location>
    <ligand>
        <name>FMN</name>
        <dbReference type="ChEBI" id="CHEBI:58210"/>
    </ligand>
</feature>
<protein>
    <recommendedName>
        <fullName evidence="7">Flavin prenyltransferase UbiX</fullName>
        <ecNumber evidence="7">2.5.1.129</ecNumber>
    </recommendedName>
</protein>
<evidence type="ECO:0000256" key="7">
    <source>
        <dbReference type="HAMAP-Rule" id="MF_01984"/>
    </source>
</evidence>
<dbReference type="RefSeq" id="WP_045797121.1">
    <property type="nucleotide sequence ID" value="NZ_LANP01000007.1"/>
</dbReference>
<dbReference type="OrthoDB" id="9781577at2"/>
<dbReference type="SUPFAM" id="SSF52507">
    <property type="entry name" value="Homo-oligomeric flavin-containing Cys decarboxylases, HFCD"/>
    <property type="match status" value="1"/>
</dbReference>
<dbReference type="GO" id="GO:0016831">
    <property type="term" value="F:carboxy-lyase activity"/>
    <property type="evidence" value="ECO:0007669"/>
    <property type="project" value="TreeGrafter"/>
</dbReference>
<evidence type="ECO:0000256" key="3">
    <source>
        <dbReference type="ARBA" id="ARBA00022643"/>
    </source>
</evidence>
<comment type="similarity">
    <text evidence="6 7">Belongs to the UbiX/PAD1 family.</text>
</comment>
<evidence type="ECO:0000256" key="2">
    <source>
        <dbReference type="ARBA" id="ARBA00022630"/>
    </source>
</evidence>
<dbReference type="Proteomes" id="UP000033616">
    <property type="component" value="Unassembled WGS sequence"/>
</dbReference>
<comment type="caution">
    <text evidence="9">The sequence shown here is derived from an EMBL/GenBank/DDBJ whole genome shotgun (WGS) entry which is preliminary data.</text>
</comment>
<comment type="function">
    <text evidence="7">Flavin prenyltransferase that catalyzes the synthesis of the prenylated FMN cofactor (prenyl-FMN) for 4-hydroxy-3-polyprenylbenzoic acid decarboxylase UbiD. The prenyltransferase is metal-independent and links a dimethylallyl moiety from dimethylallyl monophosphate (DMAP) to the flavin N5 and C6 atoms of FMN.</text>
</comment>
<keyword evidence="9" id="KW-0456">Lyase</keyword>
<accession>A0A0F3MLN9</accession>
<dbReference type="EMBL" id="LANP01000007">
    <property type="protein sequence ID" value="KJV56640.1"/>
    <property type="molecule type" value="Genomic_DNA"/>
</dbReference>